<proteinExistence type="predicted"/>
<keyword evidence="6" id="KW-1185">Reference proteome</keyword>
<dbReference type="EMBL" id="JAUQYP010000001">
    <property type="protein sequence ID" value="MDO8106893.1"/>
    <property type="molecule type" value="Genomic_DNA"/>
</dbReference>
<accession>A0ABT9D7Q4</accession>
<feature type="region of interest" description="Disordered" evidence="3">
    <location>
        <begin position="69"/>
        <end position="108"/>
    </location>
</feature>
<keyword evidence="2" id="KW-0804">Transcription</keyword>
<dbReference type="InterPro" id="IPR041916">
    <property type="entry name" value="Anti_sigma_zinc_sf"/>
</dbReference>
<organism evidence="5 6">
    <name type="scientific">Actinotalea lenta</name>
    <dbReference type="NCBI Taxonomy" id="3064654"/>
    <lineage>
        <taxon>Bacteria</taxon>
        <taxon>Bacillati</taxon>
        <taxon>Actinomycetota</taxon>
        <taxon>Actinomycetes</taxon>
        <taxon>Micrococcales</taxon>
        <taxon>Cellulomonadaceae</taxon>
        <taxon>Actinotalea</taxon>
    </lineage>
</organism>
<gene>
    <name evidence="5" type="ORF">Q6348_06740</name>
</gene>
<dbReference type="RefSeq" id="WP_304600531.1">
    <property type="nucleotide sequence ID" value="NZ_JAUQYP010000001.1"/>
</dbReference>
<dbReference type="Pfam" id="PF13490">
    <property type="entry name" value="zf-HC2"/>
    <property type="match status" value="1"/>
</dbReference>
<dbReference type="Gene3D" id="1.10.10.1320">
    <property type="entry name" value="Anti-sigma factor, zinc-finger domain"/>
    <property type="match status" value="1"/>
</dbReference>
<dbReference type="InterPro" id="IPR027383">
    <property type="entry name" value="Znf_put"/>
</dbReference>
<keyword evidence="1" id="KW-0805">Transcription regulation</keyword>
<evidence type="ECO:0000313" key="6">
    <source>
        <dbReference type="Proteomes" id="UP001232536"/>
    </source>
</evidence>
<evidence type="ECO:0000256" key="2">
    <source>
        <dbReference type="ARBA" id="ARBA00023163"/>
    </source>
</evidence>
<name>A0ABT9D7Q4_9CELL</name>
<feature type="compositionally biased region" description="Low complexity" evidence="3">
    <location>
        <begin position="69"/>
        <end position="80"/>
    </location>
</feature>
<evidence type="ECO:0000256" key="3">
    <source>
        <dbReference type="SAM" id="MobiDB-lite"/>
    </source>
</evidence>
<evidence type="ECO:0000256" key="1">
    <source>
        <dbReference type="ARBA" id="ARBA00023015"/>
    </source>
</evidence>
<evidence type="ECO:0000259" key="4">
    <source>
        <dbReference type="Pfam" id="PF13490"/>
    </source>
</evidence>
<reference evidence="5 6" key="1">
    <citation type="submission" date="2023-07" db="EMBL/GenBank/DDBJ databases">
        <title>Description of novel actinomycetes strains, isolated from tidal flat sediment.</title>
        <authorList>
            <person name="Lu C."/>
        </authorList>
    </citation>
    <scope>NUCLEOTIDE SEQUENCE [LARGE SCALE GENOMIC DNA]</scope>
    <source>
        <strain evidence="5 6">SYSU T00b441</strain>
    </source>
</reference>
<dbReference type="Proteomes" id="UP001232536">
    <property type="component" value="Unassembled WGS sequence"/>
</dbReference>
<evidence type="ECO:0000313" key="5">
    <source>
        <dbReference type="EMBL" id="MDO8106893.1"/>
    </source>
</evidence>
<sequence length="298" mass="30203">MSHLGSLVSALADGQLRPEEAERALAHVAVCTECADELAAARAARAALASAGDLAPDADLTARLLALADSPPAEPPSARSPRPPRPGPGTGSLPIPGTGSRAGALSGGVAQRRSRVPMVAAVLSGVLLFALFALGNEPDITFAPRPADALSTLHDAAVAADGGRDGLAALDSWFAAHPWAVQARVPDGYRLAAARTTSHRVELDLEGPDGMVVVTQTRGRLTGGGVAVEVGGHRVLQMGDGPALLAWQSGDAVVSVVAEGPPWAATPVVAAYPVESYDGGAPARVTRGWQILTAWSGS</sequence>
<feature type="domain" description="Putative zinc-finger" evidence="4">
    <location>
        <begin position="7"/>
        <end position="35"/>
    </location>
</feature>
<protein>
    <submittedName>
        <fullName evidence="5">Zf-HC2 domain-containing protein</fullName>
    </submittedName>
</protein>
<comment type="caution">
    <text evidence="5">The sequence shown here is derived from an EMBL/GenBank/DDBJ whole genome shotgun (WGS) entry which is preliminary data.</text>
</comment>